<dbReference type="EMBL" id="JADFTS010000004">
    <property type="protein sequence ID" value="KAF9611159.1"/>
    <property type="molecule type" value="Genomic_DNA"/>
</dbReference>
<reference evidence="2 3" key="1">
    <citation type="submission" date="2020-10" db="EMBL/GenBank/DDBJ databases">
        <title>The Coptis chinensis genome and diversification of protoberbering-type alkaloids.</title>
        <authorList>
            <person name="Wang B."/>
            <person name="Shu S."/>
            <person name="Song C."/>
            <person name="Liu Y."/>
        </authorList>
    </citation>
    <scope>NUCLEOTIDE SEQUENCE [LARGE SCALE GENOMIC DNA]</scope>
    <source>
        <strain evidence="2">HL-2020</strain>
        <tissue evidence="2">Leaf</tissue>
    </source>
</reference>
<evidence type="ECO:0000313" key="2">
    <source>
        <dbReference type="EMBL" id="KAF9611159.1"/>
    </source>
</evidence>
<evidence type="ECO:0000256" key="1">
    <source>
        <dbReference type="SAM" id="MobiDB-lite"/>
    </source>
</evidence>
<name>A0A835I5V8_9MAGN</name>
<protein>
    <submittedName>
        <fullName evidence="2">Uncharacterized protein</fullName>
    </submittedName>
</protein>
<dbReference type="Proteomes" id="UP000631114">
    <property type="component" value="Unassembled WGS sequence"/>
</dbReference>
<evidence type="ECO:0000313" key="3">
    <source>
        <dbReference type="Proteomes" id="UP000631114"/>
    </source>
</evidence>
<feature type="region of interest" description="Disordered" evidence="1">
    <location>
        <begin position="1"/>
        <end position="29"/>
    </location>
</feature>
<proteinExistence type="predicted"/>
<sequence>MGAHLCSFKQPRPEEGSPMHDESSDRSTYENLSLTELLNSGRAENKKRPLHVQYHTNKKSKSLEDCLLDSPSYLKDDHFLGGELHILQHSPRKNVSSPPMESWYMHMSQQFSKKYSSPTRVHPHLLSNTARDYYSIEQLAKVDEGKTEDSFVSSISRSQSGKSKKRVSFRMPEEADIFIIYSPKEDAGERKSVKGIHPLYEQ</sequence>
<accession>A0A835I5V8</accession>
<gene>
    <name evidence="2" type="ORF">IFM89_027304</name>
</gene>
<keyword evidence="3" id="KW-1185">Reference proteome</keyword>
<feature type="compositionally biased region" description="Basic and acidic residues" evidence="1">
    <location>
        <begin position="11"/>
        <end position="28"/>
    </location>
</feature>
<dbReference type="OrthoDB" id="1671024at2759"/>
<dbReference type="AlphaFoldDB" id="A0A835I5V8"/>
<comment type="caution">
    <text evidence="2">The sequence shown here is derived from an EMBL/GenBank/DDBJ whole genome shotgun (WGS) entry which is preliminary data.</text>
</comment>
<organism evidence="2 3">
    <name type="scientific">Coptis chinensis</name>
    <dbReference type="NCBI Taxonomy" id="261450"/>
    <lineage>
        <taxon>Eukaryota</taxon>
        <taxon>Viridiplantae</taxon>
        <taxon>Streptophyta</taxon>
        <taxon>Embryophyta</taxon>
        <taxon>Tracheophyta</taxon>
        <taxon>Spermatophyta</taxon>
        <taxon>Magnoliopsida</taxon>
        <taxon>Ranunculales</taxon>
        <taxon>Ranunculaceae</taxon>
        <taxon>Coptidoideae</taxon>
        <taxon>Coptis</taxon>
    </lineage>
</organism>